<dbReference type="SUPFAM" id="SSF88723">
    <property type="entry name" value="PIN domain-like"/>
    <property type="match status" value="1"/>
</dbReference>
<dbReference type="PANTHER" id="PTHR11081:SF9">
    <property type="entry name" value="FLAP ENDONUCLEASE 1"/>
    <property type="match status" value="1"/>
</dbReference>
<dbReference type="Pfam" id="PF00752">
    <property type="entry name" value="XPG_N"/>
    <property type="match status" value="1"/>
</dbReference>
<evidence type="ECO:0000256" key="3">
    <source>
        <dbReference type="ARBA" id="ARBA00022845"/>
    </source>
</evidence>
<comment type="similarity">
    <text evidence="5">Belongs to the XPG/RAD2 endonuclease family.</text>
</comment>
<keyword evidence="2" id="KW-0460">Magnesium</keyword>
<dbReference type="CDD" id="cd09902">
    <property type="entry name" value="H3TH_MKT1"/>
    <property type="match status" value="1"/>
</dbReference>
<reference evidence="9 10" key="1">
    <citation type="journal article" date="2012" name="BMC Genomics">
        <title>Comparative genomic analysis and phylogenetic position of Theileria equi.</title>
        <authorList>
            <person name="Kappmeyer L.S."/>
            <person name="Thiagarajan M."/>
            <person name="Herndon D.R."/>
            <person name="Ramsay J.D."/>
            <person name="Caler E."/>
            <person name="Djikeng A."/>
            <person name="Gillespie J.J."/>
            <person name="Lau A.O."/>
            <person name="Roalson E.H."/>
            <person name="Silva J.C."/>
            <person name="Silva M.G."/>
            <person name="Suarez C.E."/>
            <person name="Ueti M.W."/>
            <person name="Nene V.M."/>
            <person name="Mealey R.H."/>
            <person name="Knowles D.P."/>
            <person name="Brayton K.A."/>
        </authorList>
    </citation>
    <scope>NUCLEOTIDE SEQUENCE [LARGE SCALE GENOMIC DNA]</scope>
    <source>
        <strain evidence="9 10">WA</strain>
    </source>
</reference>
<keyword evidence="3" id="KW-0810">Translation regulation</keyword>
<keyword evidence="4" id="KW-0496">Mitochondrion</keyword>
<dbReference type="EMBL" id="CP001670">
    <property type="protein sequence ID" value="AFZ81015.1"/>
    <property type="molecule type" value="Genomic_DNA"/>
</dbReference>
<evidence type="ECO:0000256" key="2">
    <source>
        <dbReference type="ARBA" id="ARBA00022842"/>
    </source>
</evidence>
<dbReference type="GO" id="GO:0006417">
    <property type="term" value="P:regulation of translation"/>
    <property type="evidence" value="ECO:0007669"/>
    <property type="project" value="UniProtKB-KW"/>
</dbReference>
<dbReference type="Proteomes" id="UP000031512">
    <property type="component" value="Chromosome 3"/>
</dbReference>
<dbReference type="Pfam" id="PF12246">
    <property type="entry name" value="MKT1_C"/>
    <property type="match status" value="1"/>
</dbReference>
<dbReference type="CDD" id="cd09858">
    <property type="entry name" value="PIN_MKT1"/>
    <property type="match status" value="1"/>
</dbReference>
<dbReference type="KEGG" id="beq:BEWA_004230"/>
<dbReference type="VEuPathDB" id="PiroplasmaDB:BEWA_004230"/>
<keyword evidence="10" id="KW-1185">Reference proteome</keyword>
<feature type="domain" description="XPG N-terminal" evidence="6">
    <location>
        <begin position="1"/>
        <end position="86"/>
    </location>
</feature>
<dbReference type="InterPro" id="IPR029060">
    <property type="entry name" value="PIN-like_dom_sf"/>
</dbReference>
<dbReference type="Pfam" id="PF12247">
    <property type="entry name" value="MKT1_N"/>
    <property type="match status" value="1"/>
</dbReference>
<gene>
    <name evidence="9" type="ORF">BEWA_004230</name>
</gene>
<dbReference type="PANTHER" id="PTHR11081">
    <property type="entry name" value="FLAP ENDONUCLEASE FAMILY MEMBER"/>
    <property type="match status" value="1"/>
</dbReference>
<accession>L0AZM3</accession>
<evidence type="ECO:0000259" key="8">
    <source>
        <dbReference type="Pfam" id="PF12247"/>
    </source>
</evidence>
<feature type="domain" description="Post-transcriptional regulator MKT1 C-terminal" evidence="7">
    <location>
        <begin position="473"/>
        <end position="701"/>
    </location>
</feature>
<evidence type="ECO:0000313" key="10">
    <source>
        <dbReference type="Proteomes" id="UP000031512"/>
    </source>
</evidence>
<dbReference type="InterPro" id="IPR022039">
    <property type="entry name" value="MKT1_C"/>
</dbReference>
<feature type="domain" description="Post-transcriptional regulator MKT1 N-terminal" evidence="8">
    <location>
        <begin position="298"/>
        <end position="382"/>
    </location>
</feature>
<dbReference type="GO" id="GO:0046872">
    <property type="term" value="F:metal ion binding"/>
    <property type="evidence" value="ECO:0007669"/>
    <property type="project" value="UniProtKB-KW"/>
</dbReference>
<evidence type="ECO:0008006" key="11">
    <source>
        <dbReference type="Google" id="ProtNLM"/>
    </source>
</evidence>
<organism evidence="9 10">
    <name type="scientific">Theileria equi strain WA</name>
    <dbReference type="NCBI Taxonomy" id="1537102"/>
    <lineage>
        <taxon>Eukaryota</taxon>
        <taxon>Sar</taxon>
        <taxon>Alveolata</taxon>
        <taxon>Apicomplexa</taxon>
        <taxon>Aconoidasida</taxon>
        <taxon>Piroplasmida</taxon>
        <taxon>Theileriidae</taxon>
        <taxon>Theileria</taxon>
    </lineage>
</organism>
<dbReference type="OrthoDB" id="17262at2759"/>
<evidence type="ECO:0000256" key="4">
    <source>
        <dbReference type="ARBA" id="ARBA00023128"/>
    </source>
</evidence>
<evidence type="ECO:0000256" key="1">
    <source>
        <dbReference type="ARBA" id="ARBA00022723"/>
    </source>
</evidence>
<dbReference type="AlphaFoldDB" id="L0AZM3"/>
<dbReference type="InterPro" id="IPR006085">
    <property type="entry name" value="XPG_DNA_repair_N"/>
</dbReference>
<evidence type="ECO:0000313" key="9">
    <source>
        <dbReference type="EMBL" id="AFZ81015.1"/>
    </source>
</evidence>
<dbReference type="STRING" id="1537102.L0AZM3"/>
<dbReference type="GeneID" id="15805354"/>
<dbReference type="InterPro" id="IPR037314">
    <property type="entry name" value="MKT1_H3TH"/>
</dbReference>
<dbReference type="GO" id="GO:0017108">
    <property type="term" value="F:5'-flap endonuclease activity"/>
    <property type="evidence" value="ECO:0007669"/>
    <property type="project" value="TreeGrafter"/>
</dbReference>
<evidence type="ECO:0000259" key="7">
    <source>
        <dbReference type="Pfam" id="PF12246"/>
    </source>
</evidence>
<name>L0AZM3_THEEQ</name>
<dbReference type="eggNOG" id="ENOG502QVHA">
    <property type="taxonomic scope" value="Eukaryota"/>
</dbReference>
<proteinExistence type="inferred from homology"/>
<dbReference type="InterPro" id="IPR006084">
    <property type="entry name" value="XPG/Rad2"/>
</dbReference>
<dbReference type="InterPro" id="IPR022040">
    <property type="entry name" value="MKT1_N"/>
</dbReference>
<dbReference type="Gene3D" id="3.40.50.1010">
    <property type="entry name" value="5'-nuclease"/>
    <property type="match status" value="1"/>
</dbReference>
<evidence type="ECO:0000259" key="6">
    <source>
        <dbReference type="Pfam" id="PF00752"/>
    </source>
</evidence>
<evidence type="ECO:0000256" key="5">
    <source>
        <dbReference type="ARBA" id="ARBA00024023"/>
    </source>
</evidence>
<protein>
    <recommendedName>
        <fullName evidence="11">XPG N-terminal domain-containing protein</fullName>
    </recommendedName>
</protein>
<sequence length="733" mass="82388">MRVRHLQAYLREQKCVKVGNLSVCRGMRIGIDAIYFFKSLKALNDPLSDAFASLPPSFLSTVDEQLQLMDSLEIQPLFVFQGMQPKSHMLLSAQMIGFAMHDGWLSYVRGEEALAKSKFSQNIYKEFSEEIVQFLMAYLKSKGREVIRAPYFASSQLIYFVQESLVDAVVGPPSSILFGLPRVIIGMDLVKSVFEWIELEEILQLWGVDRDQLVDACLLAGTEHCLSYPLFAQPFSFANAIEYIKQAPLIKYLYQIPARERLNEYVDGYCIGKSLVTYPLVLTLNGDVTSLTKRDLLPSDYHKIVGCRLPKSVYYLVSEGLVSIQLPFSLALGEWIDESNQNADSVEYSELLSDLREYHCRAVGLLVLKLDEHFKTKQIRFSKHVSLSKNSFSARQPANILIPNTCAVKHWNINAANLAKELKRQGADGVSLEFCLRWHGNVGSQLLSQDVDADSKDGADFNVMNAILHFMLLDNLGFFTNECGATAFGCALASSELGMDGLLALELMKFGLFTGETFESPPEGPYSPDVQYNYKREENRRFHITVNLISRLATLSSVQLDNNLWKGKIDYDIASFNVVIKLLKRSINYLTEGCLAYLLLSDTNRLVKIENGAFDPTNPQVPLFYDKFAFMGVVLKFIFMGPSAEFLNEDAVVNVETVGATSLEQVQETFPNCTNIAQDLDAFIDFWVKLHKLVHDLANLIQLGDILGQFDHGTLLLASKLAKLGINTEKLKL</sequence>
<keyword evidence="1" id="KW-0479">Metal-binding</keyword>
<dbReference type="RefSeq" id="XP_004830681.1">
    <property type="nucleotide sequence ID" value="XM_004830624.1"/>
</dbReference>